<evidence type="ECO:0000313" key="5">
    <source>
        <dbReference type="EMBL" id="PAK21213.1"/>
    </source>
</evidence>
<protein>
    <recommendedName>
        <fullName evidence="4">HIT domain-containing protein</fullName>
    </recommendedName>
</protein>
<feature type="active site" description="Tele-AMP-histidine intermediate" evidence="1">
    <location>
        <position position="101"/>
    </location>
</feature>
<name>A0A269TIA2_9BACT</name>
<dbReference type="PROSITE" id="PS51084">
    <property type="entry name" value="HIT_2"/>
    <property type="match status" value="1"/>
</dbReference>
<dbReference type="OrthoDB" id="9784774at2"/>
<dbReference type="PRINTS" id="PR00332">
    <property type="entry name" value="HISTRIAD"/>
</dbReference>
<gene>
    <name evidence="5" type="ORF">CJJ23_03310</name>
</gene>
<dbReference type="InterPro" id="IPR011146">
    <property type="entry name" value="HIT-like"/>
</dbReference>
<evidence type="ECO:0000256" key="1">
    <source>
        <dbReference type="PIRSR" id="PIRSR601310-1"/>
    </source>
</evidence>
<dbReference type="AlphaFoldDB" id="A0A269TIA2"/>
<dbReference type="EMBL" id="NQNY01000010">
    <property type="protein sequence ID" value="PAK21213.1"/>
    <property type="molecule type" value="Genomic_DNA"/>
</dbReference>
<feature type="short sequence motif" description="Histidine triad motif" evidence="2 3">
    <location>
        <begin position="99"/>
        <end position="103"/>
    </location>
</feature>
<dbReference type="NCBIfam" id="NF045834">
    <property type="entry name" value="M_plasma_HinT"/>
    <property type="match status" value="1"/>
</dbReference>
<feature type="domain" description="HIT" evidence="4">
    <location>
        <begin position="7"/>
        <end position="114"/>
    </location>
</feature>
<accession>A0A269TIA2</accession>
<dbReference type="InterPro" id="IPR054919">
    <property type="entry name" value="M_plasma_HinT"/>
</dbReference>
<proteinExistence type="predicted"/>
<comment type="caution">
    <text evidence="5">The sequence shown here is derived from an EMBL/GenBank/DDBJ whole genome shotgun (WGS) entry which is preliminary data.</text>
</comment>
<organism evidence="5 6">
    <name type="scientific">Mycoplasmopsis agassizii</name>
    <dbReference type="NCBI Taxonomy" id="33922"/>
    <lineage>
        <taxon>Bacteria</taxon>
        <taxon>Bacillati</taxon>
        <taxon>Mycoplasmatota</taxon>
        <taxon>Mycoplasmoidales</taxon>
        <taxon>Metamycoplasmataceae</taxon>
        <taxon>Mycoplasmopsis</taxon>
    </lineage>
</organism>
<dbReference type="RefSeq" id="WP_095334940.1">
    <property type="nucleotide sequence ID" value="NZ_NQNY01000010.1"/>
</dbReference>
<evidence type="ECO:0000313" key="6">
    <source>
        <dbReference type="Proteomes" id="UP000216943"/>
    </source>
</evidence>
<dbReference type="GO" id="GO:0003824">
    <property type="term" value="F:catalytic activity"/>
    <property type="evidence" value="ECO:0007669"/>
    <property type="project" value="InterPro"/>
</dbReference>
<dbReference type="Gene3D" id="3.30.428.10">
    <property type="entry name" value="HIT-like"/>
    <property type="match status" value="1"/>
</dbReference>
<dbReference type="InterPro" id="IPR019808">
    <property type="entry name" value="Histidine_triad_CS"/>
</dbReference>
<dbReference type="PANTHER" id="PTHR46648">
    <property type="entry name" value="HIT FAMILY PROTEIN 1"/>
    <property type="match status" value="1"/>
</dbReference>
<reference evidence="6" key="1">
    <citation type="submission" date="2017-08" db="EMBL/GenBank/DDBJ databases">
        <authorList>
            <person name="Alvarez-Ponce D."/>
            <person name="Weitzman C.L."/>
            <person name="Tillett R.L."/>
            <person name="Sandmeier F.C."/>
            <person name="Tracy C.R."/>
        </authorList>
    </citation>
    <scope>NUCLEOTIDE SEQUENCE [LARGE SCALE GENOMIC DNA]</scope>
    <source>
        <strain evidence="6">723</strain>
    </source>
</reference>
<dbReference type="GO" id="GO:0009117">
    <property type="term" value="P:nucleotide metabolic process"/>
    <property type="evidence" value="ECO:0007669"/>
    <property type="project" value="TreeGrafter"/>
</dbReference>
<dbReference type="InterPro" id="IPR001310">
    <property type="entry name" value="Histidine_triad_HIT"/>
</dbReference>
<dbReference type="InterPro" id="IPR036265">
    <property type="entry name" value="HIT-like_sf"/>
</dbReference>
<evidence type="ECO:0000256" key="3">
    <source>
        <dbReference type="PROSITE-ProRule" id="PRU00464"/>
    </source>
</evidence>
<dbReference type="PANTHER" id="PTHR46648:SF1">
    <property type="entry name" value="ADENOSINE 5'-MONOPHOSPHORAMIDASE HNT1"/>
    <property type="match status" value="1"/>
</dbReference>
<evidence type="ECO:0000256" key="2">
    <source>
        <dbReference type="PIRSR" id="PIRSR601310-3"/>
    </source>
</evidence>
<evidence type="ECO:0000259" key="4">
    <source>
        <dbReference type="PROSITE" id="PS51084"/>
    </source>
</evidence>
<dbReference type="Proteomes" id="UP000216943">
    <property type="component" value="Unassembled WGS sequence"/>
</dbReference>
<sequence>MEEIHLTFKKIINRELASEIIYEDEKVIAIMDKFPYNPGHFLVITKNHSVNLKDSKTDDITYAFAKAVELANVRRKEGHFEDFKVVVNNGRDAGQVIDHLHIHIIPFYPKDKKEK</sequence>
<dbReference type="PROSITE" id="PS00892">
    <property type="entry name" value="HIT_1"/>
    <property type="match status" value="1"/>
</dbReference>
<dbReference type="SUPFAM" id="SSF54197">
    <property type="entry name" value="HIT-like"/>
    <property type="match status" value="1"/>
</dbReference>
<dbReference type="Pfam" id="PF01230">
    <property type="entry name" value="HIT"/>
    <property type="match status" value="1"/>
</dbReference>